<keyword evidence="3 7" id="KW-0808">Transferase</keyword>
<dbReference type="GO" id="GO:0008299">
    <property type="term" value="P:isoprenoid biosynthetic process"/>
    <property type="evidence" value="ECO:0007669"/>
    <property type="project" value="UniProtKB-KW"/>
</dbReference>
<dbReference type="CDD" id="cd00685">
    <property type="entry name" value="Trans_IPPS_HT"/>
    <property type="match status" value="1"/>
</dbReference>
<evidence type="ECO:0000313" key="8">
    <source>
        <dbReference type="EMBL" id="GMI48321.1"/>
    </source>
</evidence>
<evidence type="ECO:0000256" key="2">
    <source>
        <dbReference type="ARBA" id="ARBA00006706"/>
    </source>
</evidence>
<name>A0A9W7GP42_9STRA</name>
<evidence type="ECO:0000256" key="3">
    <source>
        <dbReference type="ARBA" id="ARBA00022679"/>
    </source>
</evidence>
<dbReference type="Pfam" id="PF00348">
    <property type="entry name" value="polyprenyl_synt"/>
    <property type="match status" value="1"/>
</dbReference>
<dbReference type="GO" id="GO:0004659">
    <property type="term" value="F:prenyltransferase activity"/>
    <property type="evidence" value="ECO:0007669"/>
    <property type="project" value="InterPro"/>
</dbReference>
<evidence type="ECO:0000256" key="7">
    <source>
        <dbReference type="RuleBase" id="RU004466"/>
    </source>
</evidence>
<comment type="cofactor">
    <cofactor evidence="1">
        <name>Mg(2+)</name>
        <dbReference type="ChEBI" id="CHEBI:18420"/>
    </cofactor>
</comment>
<organism evidence="8 9">
    <name type="scientific">Triparma columacea</name>
    <dbReference type="NCBI Taxonomy" id="722753"/>
    <lineage>
        <taxon>Eukaryota</taxon>
        <taxon>Sar</taxon>
        <taxon>Stramenopiles</taxon>
        <taxon>Ochrophyta</taxon>
        <taxon>Bolidophyceae</taxon>
        <taxon>Parmales</taxon>
        <taxon>Triparmaceae</taxon>
        <taxon>Triparma</taxon>
    </lineage>
</organism>
<evidence type="ECO:0000256" key="4">
    <source>
        <dbReference type="ARBA" id="ARBA00022723"/>
    </source>
</evidence>
<dbReference type="InterPro" id="IPR033749">
    <property type="entry name" value="Polyprenyl_synt_CS"/>
</dbReference>
<protein>
    <submittedName>
        <fullName evidence="8">Uncharacterized protein</fullName>
    </submittedName>
</protein>
<reference evidence="9" key="1">
    <citation type="journal article" date="2023" name="Commun. Biol.">
        <title>Genome analysis of Parmales, the sister group of diatoms, reveals the evolutionary specialization of diatoms from phago-mixotrophs to photoautotrophs.</title>
        <authorList>
            <person name="Ban H."/>
            <person name="Sato S."/>
            <person name="Yoshikawa S."/>
            <person name="Yamada K."/>
            <person name="Nakamura Y."/>
            <person name="Ichinomiya M."/>
            <person name="Sato N."/>
            <person name="Blanc-Mathieu R."/>
            <person name="Endo H."/>
            <person name="Kuwata A."/>
            <person name="Ogata H."/>
        </authorList>
    </citation>
    <scope>NUCLEOTIDE SEQUENCE [LARGE SCALE GENOMIC DNA]</scope>
</reference>
<sequence>MIVRSFPKLNTALASPLISPLVQTGIKTGIKSGINEAKFPTSSALLPEQDGQVDVPINDIEGAGLRDQLVDWGIGLQPKGTLGEGTGVNPFTNVKEEISNLDSEMLRLIDTKPSALKEAAGYFWGLRSGGKKIRPAVLFLISKSLPSTGATVLPTQRRLACITEMIHTASLFHDDVIDKGEIRRGNKTANEMFGNKMAILGGDFLLAKASVSLARLRNLEVTELMSGVIEHLVRGEVMQIKGGGGLDGYLGKNFFKTSSLIANSAMSTAILGDAPAEYVRESYLYGKYLGNAFQLVDDVLDFEGNVEVLGKERYGDLRSGLATGPALFAEETRPEMRELRLRKFRGGGDIQRALDIIYSTDAIERTKDLARVNAEMARDVVEGWGGERDALRELCRIVVDREK</sequence>
<dbReference type="InterPro" id="IPR000092">
    <property type="entry name" value="Polyprenyl_synt"/>
</dbReference>
<dbReference type="InterPro" id="IPR008949">
    <property type="entry name" value="Isoprenoid_synthase_dom_sf"/>
</dbReference>
<accession>A0A9W7GP42</accession>
<dbReference type="AlphaFoldDB" id="A0A9W7GP42"/>
<dbReference type="PROSITE" id="PS00444">
    <property type="entry name" value="POLYPRENYL_SYNTHASE_2"/>
    <property type="match status" value="1"/>
</dbReference>
<keyword evidence="4" id="KW-0479">Metal-binding</keyword>
<keyword evidence="6" id="KW-0414">Isoprene biosynthesis</keyword>
<dbReference type="GO" id="GO:0046872">
    <property type="term" value="F:metal ion binding"/>
    <property type="evidence" value="ECO:0007669"/>
    <property type="project" value="UniProtKB-KW"/>
</dbReference>
<keyword evidence="5" id="KW-0460">Magnesium</keyword>
<dbReference type="PANTHER" id="PTHR12001:SF69">
    <property type="entry name" value="ALL TRANS-POLYPRENYL-DIPHOSPHATE SYNTHASE PDSS1"/>
    <property type="match status" value="1"/>
</dbReference>
<dbReference type="GO" id="GO:0006744">
    <property type="term" value="P:ubiquinone biosynthetic process"/>
    <property type="evidence" value="ECO:0007669"/>
    <property type="project" value="TreeGrafter"/>
</dbReference>
<comment type="similarity">
    <text evidence="2 7">Belongs to the FPP/GGPP synthase family.</text>
</comment>
<dbReference type="Proteomes" id="UP001165065">
    <property type="component" value="Unassembled WGS sequence"/>
</dbReference>
<evidence type="ECO:0000256" key="6">
    <source>
        <dbReference type="ARBA" id="ARBA00023229"/>
    </source>
</evidence>
<dbReference type="EMBL" id="BRYA01000385">
    <property type="protein sequence ID" value="GMI48321.1"/>
    <property type="molecule type" value="Genomic_DNA"/>
</dbReference>
<dbReference type="Gene3D" id="1.10.600.10">
    <property type="entry name" value="Farnesyl Diphosphate Synthase"/>
    <property type="match status" value="1"/>
</dbReference>
<evidence type="ECO:0000256" key="5">
    <source>
        <dbReference type="ARBA" id="ARBA00022842"/>
    </source>
</evidence>
<dbReference type="PANTHER" id="PTHR12001">
    <property type="entry name" value="GERANYLGERANYL PYROPHOSPHATE SYNTHASE"/>
    <property type="match status" value="1"/>
</dbReference>
<comment type="caution">
    <text evidence="8">The sequence shown here is derived from an EMBL/GenBank/DDBJ whole genome shotgun (WGS) entry which is preliminary data.</text>
</comment>
<dbReference type="SFLD" id="SFLDS00005">
    <property type="entry name" value="Isoprenoid_Synthase_Type_I"/>
    <property type="match status" value="1"/>
</dbReference>
<evidence type="ECO:0000256" key="1">
    <source>
        <dbReference type="ARBA" id="ARBA00001946"/>
    </source>
</evidence>
<dbReference type="OrthoDB" id="9927103at2759"/>
<dbReference type="SUPFAM" id="SSF48576">
    <property type="entry name" value="Terpenoid synthases"/>
    <property type="match status" value="1"/>
</dbReference>
<gene>
    <name evidence="8" type="ORF">TrCOL_g10505</name>
</gene>
<dbReference type="GO" id="GO:1990234">
    <property type="term" value="C:transferase complex"/>
    <property type="evidence" value="ECO:0007669"/>
    <property type="project" value="TreeGrafter"/>
</dbReference>
<proteinExistence type="inferred from homology"/>
<evidence type="ECO:0000313" key="9">
    <source>
        <dbReference type="Proteomes" id="UP001165065"/>
    </source>
</evidence>
<keyword evidence="9" id="KW-1185">Reference proteome</keyword>